<name>A0ABQ9JS79_9CUCU</name>
<organism evidence="1 2">
    <name type="scientific">Molorchus minor</name>
    <dbReference type="NCBI Taxonomy" id="1323400"/>
    <lineage>
        <taxon>Eukaryota</taxon>
        <taxon>Metazoa</taxon>
        <taxon>Ecdysozoa</taxon>
        <taxon>Arthropoda</taxon>
        <taxon>Hexapoda</taxon>
        <taxon>Insecta</taxon>
        <taxon>Pterygota</taxon>
        <taxon>Neoptera</taxon>
        <taxon>Endopterygota</taxon>
        <taxon>Coleoptera</taxon>
        <taxon>Polyphaga</taxon>
        <taxon>Cucujiformia</taxon>
        <taxon>Chrysomeloidea</taxon>
        <taxon>Cerambycidae</taxon>
        <taxon>Lamiinae</taxon>
        <taxon>Monochamini</taxon>
        <taxon>Molorchus</taxon>
    </lineage>
</organism>
<protein>
    <submittedName>
        <fullName evidence="1">Uncharacterized protein</fullName>
    </submittedName>
</protein>
<evidence type="ECO:0000313" key="1">
    <source>
        <dbReference type="EMBL" id="KAJ8980120.1"/>
    </source>
</evidence>
<sequence>MCKIKFQITHIDDAYQHTSELNGNRPAELRHGPPCFVIRHSELRQPYSIRTVINSSMKMHEVNGSSIKARQARHFNDVIY</sequence>
<proteinExistence type="predicted"/>
<accession>A0ABQ9JS79</accession>
<comment type="caution">
    <text evidence="1">The sequence shown here is derived from an EMBL/GenBank/DDBJ whole genome shotgun (WGS) entry which is preliminary data.</text>
</comment>
<reference evidence="1" key="1">
    <citation type="journal article" date="2023" name="Insect Mol. Biol.">
        <title>Genome sequencing provides insights into the evolution of gene families encoding plant cell wall-degrading enzymes in longhorned beetles.</title>
        <authorList>
            <person name="Shin N.R."/>
            <person name="Okamura Y."/>
            <person name="Kirsch R."/>
            <person name="Pauchet Y."/>
        </authorList>
    </citation>
    <scope>NUCLEOTIDE SEQUENCE</scope>
    <source>
        <strain evidence="1">MMC_N1</strain>
    </source>
</reference>
<dbReference type="EMBL" id="JAPWTJ010000286">
    <property type="protein sequence ID" value="KAJ8980120.1"/>
    <property type="molecule type" value="Genomic_DNA"/>
</dbReference>
<gene>
    <name evidence="1" type="ORF">NQ317_013555</name>
</gene>
<dbReference type="Proteomes" id="UP001162164">
    <property type="component" value="Unassembled WGS sequence"/>
</dbReference>
<evidence type="ECO:0000313" key="2">
    <source>
        <dbReference type="Proteomes" id="UP001162164"/>
    </source>
</evidence>
<keyword evidence="2" id="KW-1185">Reference proteome</keyword>